<dbReference type="Pfam" id="PF25256">
    <property type="entry name" value="DUF7857"/>
    <property type="match status" value="1"/>
</dbReference>
<dbReference type="Proteomes" id="UP000663203">
    <property type="component" value="Chromosome"/>
</dbReference>
<feature type="compositionally biased region" description="Basic and acidic residues" evidence="1">
    <location>
        <begin position="44"/>
        <end position="56"/>
    </location>
</feature>
<protein>
    <submittedName>
        <fullName evidence="2">Uncharacterized protein</fullName>
    </submittedName>
</protein>
<evidence type="ECO:0000313" key="3">
    <source>
        <dbReference type="Proteomes" id="UP000663203"/>
    </source>
</evidence>
<organism evidence="2 3">
    <name type="scientific">Haloterrigena alkaliphila</name>
    <dbReference type="NCBI Taxonomy" id="2816475"/>
    <lineage>
        <taxon>Archaea</taxon>
        <taxon>Methanobacteriati</taxon>
        <taxon>Methanobacteriota</taxon>
        <taxon>Stenosarchaea group</taxon>
        <taxon>Halobacteria</taxon>
        <taxon>Halobacteriales</taxon>
        <taxon>Natrialbaceae</taxon>
        <taxon>Haloterrigena</taxon>
    </lineage>
</organism>
<dbReference type="InterPro" id="IPR057179">
    <property type="entry name" value="DUF7857"/>
</dbReference>
<evidence type="ECO:0000313" key="2">
    <source>
        <dbReference type="EMBL" id="QSX00929.1"/>
    </source>
</evidence>
<gene>
    <name evidence="2" type="ORF">J0X25_08205</name>
</gene>
<dbReference type="AlphaFoldDB" id="A0A8A2VSB5"/>
<sequence>MNDPDWKLDRREGVTFVSAIVTNTQTTPQRTRLESRLEGPTWPPRRDGATRPEWKDHCWEGTVEPGRSRGIGFASPAPPVEPPVEIVAAERATDEPTRSTDDVIAGLDGWAPPTDVLTRGP</sequence>
<keyword evidence="3" id="KW-1185">Reference proteome</keyword>
<dbReference type="KEGG" id="hakz:J0X25_08205"/>
<reference evidence="2 3" key="1">
    <citation type="submission" date="2021-03" db="EMBL/GenBank/DDBJ databases">
        <title>Haloterrigena longa sp. nov. and Haloterrigena limicola sp. nov., extremely halophilic archaea isolated from a salt lake.</title>
        <authorList>
            <person name="Henglin C."/>
        </authorList>
    </citation>
    <scope>NUCLEOTIDE SEQUENCE [LARGE SCALE GENOMIC DNA]</scope>
    <source>
        <strain evidence="2 3">KZCA68</strain>
    </source>
</reference>
<dbReference type="RefSeq" id="WP_207290644.1">
    <property type="nucleotide sequence ID" value="NZ_CP071462.1"/>
</dbReference>
<feature type="region of interest" description="Disordered" evidence="1">
    <location>
        <begin position="62"/>
        <end position="81"/>
    </location>
</feature>
<name>A0A8A2VSB5_9EURY</name>
<accession>A0A8A2VSB5</accession>
<feature type="compositionally biased region" description="Basic and acidic residues" evidence="1">
    <location>
        <begin position="91"/>
        <end position="101"/>
    </location>
</feature>
<dbReference type="GeneID" id="63187280"/>
<evidence type="ECO:0000256" key="1">
    <source>
        <dbReference type="SAM" id="MobiDB-lite"/>
    </source>
</evidence>
<proteinExistence type="predicted"/>
<feature type="region of interest" description="Disordered" evidence="1">
    <location>
        <begin position="90"/>
        <end position="121"/>
    </location>
</feature>
<dbReference type="EMBL" id="CP071462">
    <property type="protein sequence ID" value="QSX00929.1"/>
    <property type="molecule type" value="Genomic_DNA"/>
</dbReference>
<feature type="region of interest" description="Disordered" evidence="1">
    <location>
        <begin position="26"/>
        <end position="56"/>
    </location>
</feature>